<organism evidence="2 3">
    <name type="scientific">Gordonia phage Bachita</name>
    <dbReference type="NCBI Taxonomy" id="1838061"/>
    <lineage>
        <taxon>Viruses</taxon>
        <taxon>Duplodnaviria</taxon>
        <taxon>Heunggongvirae</taxon>
        <taxon>Uroviricota</taxon>
        <taxon>Caudoviricetes</taxon>
        <taxon>Smoothievirus</taxon>
        <taxon>Smoothievirus bachita</taxon>
    </lineage>
</organism>
<accession>A0A160DFC6</accession>
<dbReference type="KEGG" id="vg:28802590"/>
<dbReference type="InterPro" id="IPR046909">
    <property type="entry name" value="cREC_REC"/>
</dbReference>
<gene>
    <name evidence="2" type="primary">5</name>
    <name evidence="2" type="ORF">PBI_BACHITA_5</name>
</gene>
<proteinExistence type="predicted"/>
<reference evidence="2 3" key="1">
    <citation type="submission" date="2016-03" db="EMBL/GenBank/DDBJ databases">
        <authorList>
            <person name="Montgomery M.T."/>
            <person name="Guerrero C.A."/>
            <person name="Mavrich T.N."/>
            <person name="Pope W.H."/>
            <person name="Garlena R.A."/>
            <person name="Russell D.A."/>
            <person name="Jacobs-Sera D."/>
            <person name="Hendrix R.W."/>
            <person name="Hatfull G.F."/>
        </authorList>
    </citation>
    <scope>NUCLEOTIDE SEQUENCE [LARGE SCALE GENOMIC DNA]</scope>
</reference>
<evidence type="ECO:0000313" key="3">
    <source>
        <dbReference type="Proteomes" id="UP000201796"/>
    </source>
</evidence>
<dbReference type="Proteomes" id="UP000201796">
    <property type="component" value="Segment"/>
</dbReference>
<keyword evidence="3" id="KW-1185">Reference proteome</keyword>
<evidence type="ECO:0000259" key="1">
    <source>
        <dbReference type="Pfam" id="PF20274"/>
    </source>
</evidence>
<dbReference type="GeneID" id="28802590"/>
<dbReference type="RefSeq" id="YP_009276124.1">
    <property type="nucleotide sequence ID" value="NC_030936.1"/>
</dbReference>
<name>A0A160DFC6_9CAUD</name>
<sequence>MEEERVKLWVDDERPPPEGWVWAKDSATAISALGTANVSHLSLDHDLGTRPDGAVDDTRAVVNWICEMRGLYGDDYWPAVVYVHTANPVGREWLEGMVNRYGPGVSRW</sequence>
<dbReference type="Pfam" id="PF20274">
    <property type="entry name" value="cREC_REC"/>
    <property type="match status" value="1"/>
</dbReference>
<feature type="domain" description="Cyclic-phosphate processing Receiver" evidence="1">
    <location>
        <begin position="7"/>
        <end position="99"/>
    </location>
</feature>
<protein>
    <recommendedName>
        <fullName evidence="1">Cyclic-phosphate processing Receiver domain-containing protein</fullName>
    </recommendedName>
</protein>
<evidence type="ECO:0000313" key="2">
    <source>
        <dbReference type="EMBL" id="ANA86690.1"/>
    </source>
</evidence>
<dbReference type="EMBL" id="KU998247">
    <property type="protein sequence ID" value="ANA86690.1"/>
    <property type="molecule type" value="Genomic_DNA"/>
</dbReference>